<dbReference type="PANTHER" id="PTHR46796:SF2">
    <property type="entry name" value="TRANSCRIPTIONAL REGULATORY PROTEIN"/>
    <property type="match status" value="1"/>
</dbReference>
<dbReference type="EMBL" id="MWQN01000002">
    <property type="protein sequence ID" value="OPC78701.1"/>
    <property type="molecule type" value="Genomic_DNA"/>
</dbReference>
<dbReference type="PANTHER" id="PTHR46796">
    <property type="entry name" value="HTH-TYPE TRANSCRIPTIONAL ACTIVATOR RHAS-RELATED"/>
    <property type="match status" value="1"/>
</dbReference>
<feature type="domain" description="HTH araC/xylS-type" evidence="5">
    <location>
        <begin position="166"/>
        <end position="263"/>
    </location>
</feature>
<dbReference type="Proteomes" id="UP000190037">
    <property type="component" value="Unassembled WGS sequence"/>
</dbReference>
<evidence type="ECO:0000259" key="5">
    <source>
        <dbReference type="PROSITE" id="PS01124"/>
    </source>
</evidence>
<dbReference type="InterPro" id="IPR037923">
    <property type="entry name" value="HTH-like"/>
</dbReference>
<dbReference type="InterPro" id="IPR003313">
    <property type="entry name" value="AraC-bd"/>
</dbReference>
<evidence type="ECO:0000256" key="1">
    <source>
        <dbReference type="ARBA" id="ARBA00023015"/>
    </source>
</evidence>
<gene>
    <name evidence="6" type="ORF">B4N89_31545</name>
</gene>
<feature type="region of interest" description="Disordered" evidence="4">
    <location>
        <begin position="271"/>
        <end position="300"/>
    </location>
</feature>
<keyword evidence="1" id="KW-0805">Transcription regulation</keyword>
<comment type="caution">
    <text evidence="6">The sequence shown here is derived from an EMBL/GenBank/DDBJ whole genome shotgun (WGS) entry which is preliminary data.</text>
</comment>
<dbReference type="GO" id="GO:0003700">
    <property type="term" value="F:DNA-binding transcription factor activity"/>
    <property type="evidence" value="ECO:0007669"/>
    <property type="project" value="InterPro"/>
</dbReference>
<dbReference type="PROSITE" id="PS01124">
    <property type="entry name" value="HTH_ARAC_FAMILY_2"/>
    <property type="match status" value="1"/>
</dbReference>
<protein>
    <submittedName>
        <fullName evidence="6">AraC family transcriptional regulator</fullName>
    </submittedName>
</protein>
<evidence type="ECO:0000313" key="6">
    <source>
        <dbReference type="EMBL" id="OPC78701.1"/>
    </source>
</evidence>
<dbReference type="InterPro" id="IPR050204">
    <property type="entry name" value="AraC_XylS_family_regulators"/>
</dbReference>
<dbReference type="RefSeq" id="WP_078979899.1">
    <property type="nucleotide sequence ID" value="NZ_MWQN01000002.1"/>
</dbReference>
<evidence type="ECO:0000256" key="2">
    <source>
        <dbReference type="ARBA" id="ARBA00023125"/>
    </source>
</evidence>
<dbReference type="OrthoDB" id="3172070at2"/>
<dbReference type="Pfam" id="PF12833">
    <property type="entry name" value="HTH_18"/>
    <property type="match status" value="1"/>
</dbReference>
<dbReference type="SMART" id="SM00342">
    <property type="entry name" value="HTH_ARAC"/>
    <property type="match status" value="1"/>
</dbReference>
<dbReference type="SUPFAM" id="SSF46689">
    <property type="entry name" value="Homeodomain-like"/>
    <property type="match status" value="2"/>
</dbReference>
<name>A0A1T3NPX9_9ACTN</name>
<keyword evidence="7" id="KW-1185">Reference proteome</keyword>
<evidence type="ECO:0000256" key="4">
    <source>
        <dbReference type="SAM" id="MobiDB-lite"/>
    </source>
</evidence>
<proteinExistence type="predicted"/>
<dbReference type="InterPro" id="IPR018060">
    <property type="entry name" value="HTH_AraC"/>
</dbReference>
<evidence type="ECO:0000256" key="3">
    <source>
        <dbReference type="ARBA" id="ARBA00023163"/>
    </source>
</evidence>
<sequence length="300" mass="33055">MVAGAELVAWRPPVAGVTEVLHAHITGHAYPMHTHAAWTLLIVDDGVIRYDLDRHEHGVLRPTVSLLPPHVPHNGAAATAAGFHKRVLYLDSSHLPHSLIGPAVDRPVFDDPDLRRRLHRLHLSLTCAGEELETESRLAFITERLRVHLRGRVGATPEVRDPGLARRLRDLLDERYVEGVTLREAAEVLFAHPTHLIRAFGREFGMGPHQYLTGRRVDLARTLLLDGMPAHTVAATAGFYDQAHLNRHFKRVLGTSPGRFARIGAGAVAMRGRSPAIPTSAPGDRRRPRPTPRSDTPAGP</sequence>
<dbReference type="AlphaFoldDB" id="A0A1T3NPX9"/>
<dbReference type="Pfam" id="PF02311">
    <property type="entry name" value="AraC_binding"/>
    <property type="match status" value="1"/>
</dbReference>
<dbReference type="STRING" id="159449.B4N89_31545"/>
<evidence type="ECO:0000313" key="7">
    <source>
        <dbReference type="Proteomes" id="UP000190037"/>
    </source>
</evidence>
<dbReference type="InterPro" id="IPR009057">
    <property type="entry name" value="Homeodomain-like_sf"/>
</dbReference>
<dbReference type="SUPFAM" id="SSF51215">
    <property type="entry name" value="Regulatory protein AraC"/>
    <property type="match status" value="1"/>
</dbReference>
<dbReference type="Gene3D" id="1.10.10.60">
    <property type="entry name" value="Homeodomain-like"/>
    <property type="match status" value="1"/>
</dbReference>
<organism evidence="6 7">
    <name type="scientific">Embleya scabrispora</name>
    <dbReference type="NCBI Taxonomy" id="159449"/>
    <lineage>
        <taxon>Bacteria</taxon>
        <taxon>Bacillati</taxon>
        <taxon>Actinomycetota</taxon>
        <taxon>Actinomycetes</taxon>
        <taxon>Kitasatosporales</taxon>
        <taxon>Streptomycetaceae</taxon>
        <taxon>Embleya</taxon>
    </lineage>
</organism>
<keyword evidence="3" id="KW-0804">Transcription</keyword>
<keyword evidence="2" id="KW-0238">DNA-binding</keyword>
<reference evidence="6 7" key="1">
    <citation type="submission" date="2017-03" db="EMBL/GenBank/DDBJ databases">
        <title>Draft genome sequence of Streptomyces scabrisporus NF3, endophyte isolated from Amphipterygium adstringens.</title>
        <authorList>
            <person name="Vazquez M."/>
            <person name="Ceapa C.D."/>
            <person name="Rodriguez Luna D."/>
            <person name="Sanchez Esquivel S."/>
        </authorList>
    </citation>
    <scope>NUCLEOTIDE SEQUENCE [LARGE SCALE GENOMIC DNA]</scope>
    <source>
        <strain evidence="6 7">NF3</strain>
    </source>
</reference>
<dbReference type="GO" id="GO:0043565">
    <property type="term" value="F:sequence-specific DNA binding"/>
    <property type="evidence" value="ECO:0007669"/>
    <property type="project" value="InterPro"/>
</dbReference>
<accession>A0A1T3NPX9</accession>